<dbReference type="Proteomes" id="UP001152797">
    <property type="component" value="Unassembled WGS sequence"/>
</dbReference>
<dbReference type="EMBL" id="CAMXCT030003113">
    <property type="protein sequence ID" value="CAL4789854.1"/>
    <property type="molecule type" value="Genomic_DNA"/>
</dbReference>
<keyword evidence="5" id="KW-1185">Reference proteome</keyword>
<evidence type="ECO:0000313" key="4">
    <source>
        <dbReference type="EMBL" id="CAL4789854.1"/>
    </source>
</evidence>
<evidence type="ECO:0000313" key="5">
    <source>
        <dbReference type="Proteomes" id="UP001152797"/>
    </source>
</evidence>
<comment type="caution">
    <text evidence="3">The sequence shown here is derived from an EMBL/GenBank/DDBJ whole genome shotgun (WGS) entry which is preliminary data.</text>
</comment>
<feature type="signal peptide" evidence="2">
    <location>
        <begin position="1"/>
        <end position="19"/>
    </location>
</feature>
<dbReference type="EMBL" id="CAMXCT010003113">
    <property type="protein sequence ID" value="CAI4002542.1"/>
    <property type="molecule type" value="Genomic_DNA"/>
</dbReference>
<accession>A0A9P1D1E6</accession>
<dbReference type="AlphaFoldDB" id="A0A9P1D1E6"/>
<feature type="chain" id="PRO_5043270931" evidence="2">
    <location>
        <begin position="20"/>
        <end position="132"/>
    </location>
</feature>
<evidence type="ECO:0000313" key="3">
    <source>
        <dbReference type="EMBL" id="CAI4002542.1"/>
    </source>
</evidence>
<proteinExistence type="predicted"/>
<evidence type="ECO:0000256" key="1">
    <source>
        <dbReference type="SAM" id="Phobius"/>
    </source>
</evidence>
<sequence length="132" mass="15203">MSLHSFLGFLLLLAAACSAAELPSEGGVVGVEEQKVIFKDGMGGIPGEEEEHFTREDISCSFMLMGMFFFTMVIFYLVNYPDDDIKRYSWSIINTTISIFCVRTPAALRWTWYERNPDLFWLRETKRKVARP</sequence>
<keyword evidence="1" id="KW-0812">Transmembrane</keyword>
<reference evidence="4 5" key="2">
    <citation type="submission" date="2024-05" db="EMBL/GenBank/DDBJ databases">
        <authorList>
            <person name="Chen Y."/>
            <person name="Shah S."/>
            <person name="Dougan E. K."/>
            <person name="Thang M."/>
            <person name="Chan C."/>
        </authorList>
    </citation>
    <scope>NUCLEOTIDE SEQUENCE [LARGE SCALE GENOMIC DNA]</scope>
</reference>
<keyword evidence="1" id="KW-1133">Transmembrane helix</keyword>
<evidence type="ECO:0000256" key="2">
    <source>
        <dbReference type="SAM" id="SignalP"/>
    </source>
</evidence>
<reference evidence="3" key="1">
    <citation type="submission" date="2022-10" db="EMBL/GenBank/DDBJ databases">
        <authorList>
            <person name="Chen Y."/>
            <person name="Dougan E. K."/>
            <person name="Chan C."/>
            <person name="Rhodes N."/>
            <person name="Thang M."/>
        </authorList>
    </citation>
    <scope>NUCLEOTIDE SEQUENCE</scope>
</reference>
<organism evidence="3">
    <name type="scientific">Cladocopium goreaui</name>
    <dbReference type="NCBI Taxonomy" id="2562237"/>
    <lineage>
        <taxon>Eukaryota</taxon>
        <taxon>Sar</taxon>
        <taxon>Alveolata</taxon>
        <taxon>Dinophyceae</taxon>
        <taxon>Suessiales</taxon>
        <taxon>Symbiodiniaceae</taxon>
        <taxon>Cladocopium</taxon>
    </lineage>
</organism>
<keyword evidence="1" id="KW-0472">Membrane</keyword>
<feature type="transmembrane region" description="Helical" evidence="1">
    <location>
        <begin position="62"/>
        <end position="80"/>
    </location>
</feature>
<gene>
    <name evidence="3" type="ORF">C1SCF055_LOCUS28489</name>
</gene>
<dbReference type="EMBL" id="CAMXCT020003113">
    <property type="protein sequence ID" value="CAL1155917.1"/>
    <property type="molecule type" value="Genomic_DNA"/>
</dbReference>
<protein>
    <submittedName>
        <fullName evidence="4">Ankyrin repeat domain-containing protein 17</fullName>
    </submittedName>
</protein>
<name>A0A9P1D1E6_9DINO</name>
<keyword evidence="2" id="KW-0732">Signal</keyword>